<evidence type="ECO:0000313" key="2">
    <source>
        <dbReference type="Proteomes" id="UP000322726"/>
    </source>
</evidence>
<proteinExistence type="predicted"/>
<dbReference type="InterPro" id="IPR007352">
    <property type="entry name" value="DUF420"/>
</dbReference>
<dbReference type="EMBL" id="CP035928">
    <property type="protein sequence ID" value="QEP34162.1"/>
    <property type="molecule type" value="Genomic_DNA"/>
</dbReference>
<dbReference type="AlphaFoldDB" id="A0A5C2HCW7"/>
<dbReference type="RefSeq" id="WP_130233117.1">
    <property type="nucleotide sequence ID" value="NZ_BMEF01000019.1"/>
</dbReference>
<evidence type="ECO:0000313" key="1">
    <source>
        <dbReference type="EMBL" id="QEP34162.1"/>
    </source>
</evidence>
<sequence>MKAPIYMDIMAIYFAILPILFAFSVFLAVKKKYKLHFQTQTLLLASSLIVILYFEINVRLYGGFVKYSDNSSLSFEFLLVYLIIHILIATASLGGWLYLYISSLKEYKNSGIESFKSSKHKKIGKAIFYSMSLSSYMGVLLYVLIFYK</sequence>
<protein>
    <submittedName>
        <fullName evidence="1">DUF420 domain-containing membrane protein</fullName>
    </submittedName>
</protein>
<organism evidence="1 2">
    <name type="scientific">Malaciobacter pacificus</name>
    <dbReference type="NCBI Taxonomy" id="1080223"/>
    <lineage>
        <taxon>Bacteria</taxon>
        <taxon>Pseudomonadati</taxon>
        <taxon>Campylobacterota</taxon>
        <taxon>Epsilonproteobacteria</taxon>
        <taxon>Campylobacterales</taxon>
        <taxon>Arcobacteraceae</taxon>
        <taxon>Malaciobacter</taxon>
    </lineage>
</organism>
<name>A0A5C2HCW7_9BACT</name>
<dbReference type="Pfam" id="PF04238">
    <property type="entry name" value="DUF420"/>
    <property type="match status" value="1"/>
</dbReference>
<dbReference type="OrthoDB" id="5365643at2"/>
<reference evidence="1" key="2">
    <citation type="submission" date="2019-09" db="EMBL/GenBank/DDBJ databases">
        <title>Taxonomic note: a critical rebuttal of the proposed division of the genus Arcobacter into six genera, emended descriptions of Arcobacter anaerophilus and the genus Arcobacter, and an assessment of genus-level boundaries for Epsilonproteobacteria using in silico genomic comparator tools.</title>
        <authorList>
            <person name="On S.L.W."/>
            <person name="Miller W.G."/>
            <person name="Biggs P."/>
            <person name="Cornelius A."/>
            <person name="Vandamme P."/>
        </authorList>
    </citation>
    <scope>NUCLEOTIDE SEQUENCE [LARGE SCALE GENOMIC DNA]</scope>
    <source>
        <strain evidence="1">LMG 26638</strain>
    </source>
</reference>
<keyword evidence="2" id="KW-1185">Reference proteome</keyword>
<accession>A0A5C2HCW7</accession>
<dbReference type="Proteomes" id="UP000322726">
    <property type="component" value="Chromosome"/>
</dbReference>
<reference evidence="1" key="1">
    <citation type="submission" date="2019-09" db="EMBL/GenBank/DDBJ databases">
        <title>Complete genome sequencing of four Arcobacter species reveals a diverse suite of mobile elements.</title>
        <authorList>
            <person name="Miller W.G."/>
            <person name="Yee E."/>
            <person name="Bono J.L."/>
        </authorList>
    </citation>
    <scope>NUCLEOTIDE SEQUENCE [LARGE SCALE GENOMIC DNA]</scope>
    <source>
        <strain evidence="1">LMG 26638</strain>
    </source>
</reference>
<gene>
    <name evidence="1" type="ORF">APAC_1036</name>
</gene>
<dbReference type="KEGG" id="apai:APAC_1036"/>